<dbReference type="SUPFAM" id="SSF81321">
    <property type="entry name" value="Family A G protein-coupled receptor-like"/>
    <property type="match status" value="1"/>
</dbReference>
<dbReference type="STRING" id="9986.ENSOCUP00000018932"/>
<feature type="domain" description="G-protein coupled receptors family 1 profile" evidence="13">
    <location>
        <begin position="112"/>
        <end position="363"/>
    </location>
</feature>
<evidence type="ECO:0000313" key="15">
    <source>
        <dbReference type="Proteomes" id="UP000001811"/>
    </source>
</evidence>
<proteinExistence type="inferred from homology"/>
<keyword evidence="8 12" id="KW-0472">Membrane</keyword>
<evidence type="ECO:0000256" key="5">
    <source>
        <dbReference type="ARBA" id="ARBA00022725"/>
    </source>
</evidence>
<comment type="similarity">
    <text evidence="11">Belongs to the G-protein coupled receptor 1 family.</text>
</comment>
<evidence type="ECO:0000259" key="13">
    <source>
        <dbReference type="PROSITE" id="PS50262"/>
    </source>
</evidence>
<dbReference type="PROSITE" id="PS00237">
    <property type="entry name" value="G_PROTEIN_RECEP_F1_1"/>
    <property type="match status" value="1"/>
</dbReference>
<keyword evidence="3 12" id="KW-0716">Sensory transduction</keyword>
<keyword evidence="10 11" id="KW-0807">Transducer</keyword>
<dbReference type="PANTHER" id="PTHR26450">
    <property type="entry name" value="OLFACTORY RECEPTOR 56B1-RELATED"/>
    <property type="match status" value="1"/>
</dbReference>
<organism evidence="14 15">
    <name type="scientific">Oryctolagus cuniculus</name>
    <name type="common">Rabbit</name>
    <dbReference type="NCBI Taxonomy" id="9986"/>
    <lineage>
        <taxon>Eukaryota</taxon>
        <taxon>Metazoa</taxon>
        <taxon>Chordata</taxon>
        <taxon>Craniata</taxon>
        <taxon>Vertebrata</taxon>
        <taxon>Euteleostomi</taxon>
        <taxon>Mammalia</taxon>
        <taxon>Eutheria</taxon>
        <taxon>Euarchontoglires</taxon>
        <taxon>Glires</taxon>
        <taxon>Lagomorpha</taxon>
        <taxon>Leporidae</taxon>
        <taxon>Oryctolagus</taxon>
    </lineage>
</organism>
<reference evidence="14" key="2">
    <citation type="submission" date="2025-08" db="UniProtKB">
        <authorList>
            <consortium name="Ensembl"/>
        </authorList>
    </citation>
    <scope>IDENTIFICATION</scope>
    <source>
        <strain evidence="14">Thorbecke</strain>
    </source>
</reference>
<dbReference type="PANTHER" id="PTHR26450:SF422">
    <property type="entry name" value="OLFACTORY RECEPTOR"/>
    <property type="match status" value="1"/>
</dbReference>
<feature type="transmembrane region" description="Helical" evidence="12">
    <location>
        <begin position="308"/>
        <end position="326"/>
    </location>
</feature>
<feature type="transmembrane region" description="Helical" evidence="12">
    <location>
        <begin position="346"/>
        <end position="365"/>
    </location>
</feature>
<sequence>MQAKIHLKTSISVKSVPALLSFSLGISEVYENQSTQSSLVTLGQVLARAGTQTRPPAPLLYLEPSSPMSRLSSGSSNMSYTSFLLVGFPGLQESRALLMLPFLSLYLVIISANALVIHTVVAQRSLHQPMHLLIALLLAVNICAATTVVPAMLLSFSTRFHRISLAHCLLQMFCIYFLLAFDCSILLVMALDRYVAICYPLRYPEIVTGQLLAGLVGAAAARSTCIVAPVVALASRVRFCRSHVIYHFACEHMALMKLSCGDISLNKTVGLTVRIFNRVLDMLLLGASYSRIIHAAFRISSGGARSKALNTCGSHLLVVFTVYSSTMSSSIVYRVARTASQDVHNLLSAFYLLLPCVVNPIIYGARTKEIRRHLARMFLRADP</sequence>
<evidence type="ECO:0000256" key="9">
    <source>
        <dbReference type="ARBA" id="ARBA00023170"/>
    </source>
</evidence>
<evidence type="ECO:0000256" key="6">
    <source>
        <dbReference type="ARBA" id="ARBA00022989"/>
    </source>
</evidence>
<evidence type="ECO:0000256" key="4">
    <source>
        <dbReference type="ARBA" id="ARBA00022692"/>
    </source>
</evidence>
<reference evidence="14 15" key="1">
    <citation type="journal article" date="2011" name="Nature">
        <title>A high-resolution map of human evolutionary constraint using 29 mammals.</title>
        <authorList>
            <person name="Lindblad-Toh K."/>
            <person name="Garber M."/>
            <person name="Zuk O."/>
            <person name="Lin M.F."/>
            <person name="Parker B.J."/>
            <person name="Washietl S."/>
            <person name="Kheradpour P."/>
            <person name="Ernst J."/>
            <person name="Jordan G."/>
            <person name="Mauceli E."/>
            <person name="Ward L.D."/>
            <person name="Lowe C.B."/>
            <person name="Holloway A.K."/>
            <person name="Clamp M."/>
            <person name="Gnerre S."/>
            <person name="Alfoldi J."/>
            <person name="Beal K."/>
            <person name="Chang J."/>
            <person name="Clawson H."/>
            <person name="Cuff J."/>
            <person name="Di Palma F."/>
            <person name="Fitzgerald S."/>
            <person name="Flicek P."/>
            <person name="Guttman M."/>
            <person name="Hubisz M.J."/>
            <person name="Jaffe D.B."/>
            <person name="Jungreis I."/>
            <person name="Kent W.J."/>
            <person name="Kostka D."/>
            <person name="Lara M."/>
            <person name="Martins A.L."/>
            <person name="Massingham T."/>
            <person name="Moltke I."/>
            <person name="Raney B.J."/>
            <person name="Rasmussen M.D."/>
            <person name="Robinson J."/>
            <person name="Stark A."/>
            <person name="Vilella A.J."/>
            <person name="Wen J."/>
            <person name="Xie X."/>
            <person name="Zody M.C."/>
            <person name="Baldwin J."/>
            <person name="Bloom T."/>
            <person name="Chin C.W."/>
            <person name="Heiman D."/>
            <person name="Nicol R."/>
            <person name="Nusbaum C."/>
            <person name="Young S."/>
            <person name="Wilkinson J."/>
            <person name="Worley K.C."/>
            <person name="Kovar C.L."/>
            <person name="Muzny D.M."/>
            <person name="Gibbs R.A."/>
            <person name="Cree A."/>
            <person name="Dihn H.H."/>
            <person name="Fowler G."/>
            <person name="Jhangiani S."/>
            <person name="Joshi V."/>
            <person name="Lee S."/>
            <person name="Lewis L.R."/>
            <person name="Nazareth L.V."/>
            <person name="Okwuonu G."/>
            <person name="Santibanez J."/>
            <person name="Warren W.C."/>
            <person name="Mardis E.R."/>
            <person name="Weinstock G.M."/>
            <person name="Wilson R.K."/>
            <person name="Delehaunty K."/>
            <person name="Dooling D."/>
            <person name="Fronik C."/>
            <person name="Fulton L."/>
            <person name="Fulton B."/>
            <person name="Graves T."/>
            <person name="Minx P."/>
            <person name="Sodergren E."/>
            <person name="Birney E."/>
            <person name="Margulies E.H."/>
            <person name="Herrero J."/>
            <person name="Green E.D."/>
            <person name="Haussler D."/>
            <person name="Siepel A."/>
            <person name="Goldman N."/>
            <person name="Pollard K.S."/>
            <person name="Pedersen J.S."/>
            <person name="Lander E.S."/>
            <person name="Kellis M."/>
        </authorList>
    </citation>
    <scope>NUCLEOTIDE SEQUENCE [LARGE SCALE GENOMIC DNA]</scope>
    <source>
        <strain evidence="14 15">Thorbecke inbred</strain>
    </source>
</reference>
<dbReference type="EMBL" id="AAGW02008115">
    <property type="status" value="NOT_ANNOTATED_CDS"/>
    <property type="molecule type" value="Genomic_DNA"/>
</dbReference>
<dbReference type="Gene3D" id="1.20.1070.10">
    <property type="entry name" value="Rhodopsin 7-helix transmembrane proteins"/>
    <property type="match status" value="1"/>
</dbReference>
<dbReference type="OrthoDB" id="5969463at2759"/>
<comment type="subcellular location">
    <subcellularLocation>
        <location evidence="1 12">Cell membrane</location>
        <topology evidence="1 12">Multi-pass membrane protein</topology>
    </subcellularLocation>
</comment>
<dbReference type="eggNOG" id="ENOG502RYU0">
    <property type="taxonomic scope" value="Eukaryota"/>
</dbReference>
<dbReference type="FunCoup" id="G1TPJ6">
    <property type="interactions" value="311"/>
</dbReference>
<dbReference type="GO" id="GO:0005886">
    <property type="term" value="C:plasma membrane"/>
    <property type="evidence" value="ECO:0007669"/>
    <property type="project" value="UniProtKB-SubCell"/>
</dbReference>
<evidence type="ECO:0000256" key="8">
    <source>
        <dbReference type="ARBA" id="ARBA00023136"/>
    </source>
</evidence>
<gene>
    <name evidence="14" type="primary">LOC100345050</name>
</gene>
<dbReference type="AlphaFoldDB" id="G1TPJ6"/>
<keyword evidence="15" id="KW-1185">Reference proteome</keyword>
<keyword evidence="2 12" id="KW-1003">Cell membrane</keyword>
<dbReference type="InParanoid" id="G1TPJ6"/>
<dbReference type="GeneID" id="100345050"/>
<feature type="transmembrane region" description="Helical" evidence="12">
    <location>
        <begin position="211"/>
        <end position="234"/>
    </location>
</feature>
<evidence type="ECO:0000256" key="3">
    <source>
        <dbReference type="ARBA" id="ARBA00022606"/>
    </source>
</evidence>
<evidence type="ECO:0000313" key="14">
    <source>
        <dbReference type="Ensembl" id="ENSOCUP00000018932.2"/>
    </source>
</evidence>
<keyword evidence="4 11" id="KW-0812">Transmembrane</keyword>
<dbReference type="InterPro" id="IPR017452">
    <property type="entry name" value="GPCR_Rhodpsn_7TM"/>
</dbReference>
<dbReference type="PRINTS" id="PR00237">
    <property type="entry name" value="GPCRRHODOPSN"/>
</dbReference>
<evidence type="ECO:0000256" key="2">
    <source>
        <dbReference type="ARBA" id="ARBA00022475"/>
    </source>
</evidence>
<dbReference type="PRINTS" id="PR00245">
    <property type="entry name" value="OLFACTORYR"/>
</dbReference>
<evidence type="ECO:0000256" key="10">
    <source>
        <dbReference type="ARBA" id="ARBA00023224"/>
    </source>
</evidence>
<evidence type="ECO:0000256" key="1">
    <source>
        <dbReference type="ARBA" id="ARBA00004651"/>
    </source>
</evidence>
<feature type="transmembrane region" description="Helical" evidence="12">
    <location>
        <begin position="97"/>
        <end position="121"/>
    </location>
</feature>
<keyword evidence="6 12" id="KW-1133">Transmembrane helix</keyword>
<dbReference type="Ensembl" id="ENSOCUT00000031661.2">
    <property type="protein sequence ID" value="ENSOCUP00000018932.2"/>
    <property type="gene ID" value="ENSOCUG00000022440.2"/>
</dbReference>
<dbReference type="InterPro" id="IPR000276">
    <property type="entry name" value="GPCR_Rhodpsn"/>
</dbReference>
<keyword evidence="5 12" id="KW-0552">Olfaction</keyword>
<keyword evidence="7 11" id="KW-0297">G-protein coupled receptor</keyword>
<dbReference type="InterPro" id="IPR000725">
    <property type="entry name" value="Olfact_rcpt"/>
</dbReference>
<dbReference type="GO" id="GO:0004984">
    <property type="term" value="F:olfactory receptor activity"/>
    <property type="evidence" value="ECO:0007669"/>
    <property type="project" value="InterPro"/>
</dbReference>
<feature type="transmembrane region" description="Helical" evidence="12">
    <location>
        <begin position="133"/>
        <end position="156"/>
    </location>
</feature>
<dbReference type="Proteomes" id="UP000001811">
    <property type="component" value="Chromosome 1"/>
</dbReference>
<feature type="transmembrane region" description="Helical" evidence="12">
    <location>
        <begin position="168"/>
        <end position="191"/>
    </location>
</feature>
<protein>
    <recommendedName>
        <fullName evidence="12">Olfactory receptor</fullName>
    </recommendedName>
</protein>
<dbReference type="HOGENOM" id="CLU_012526_0_1_1"/>
<dbReference type="KEGG" id="ocu:100345050"/>
<dbReference type="RefSeq" id="XP_002708588.2">
    <property type="nucleotide sequence ID" value="XM_002708542.4"/>
</dbReference>
<dbReference type="PROSITE" id="PS50262">
    <property type="entry name" value="G_PROTEIN_RECEP_F1_2"/>
    <property type="match status" value="1"/>
</dbReference>
<keyword evidence="9 11" id="KW-0675">Receptor</keyword>
<evidence type="ECO:0000256" key="12">
    <source>
        <dbReference type="RuleBase" id="RU363047"/>
    </source>
</evidence>
<dbReference type="SMART" id="SM01381">
    <property type="entry name" value="7TM_GPCR_Srsx"/>
    <property type="match status" value="1"/>
</dbReference>
<accession>G1TPJ6</accession>
<dbReference type="Pfam" id="PF13853">
    <property type="entry name" value="7tm_4"/>
    <property type="match status" value="1"/>
</dbReference>
<name>G1TPJ6_RABIT</name>
<dbReference type="GeneTree" id="ENSGT01150000286905"/>
<reference evidence="14" key="3">
    <citation type="submission" date="2025-09" db="UniProtKB">
        <authorList>
            <consortium name="Ensembl"/>
        </authorList>
    </citation>
    <scope>IDENTIFICATION</scope>
    <source>
        <strain evidence="14">Thorbecke</strain>
    </source>
</reference>
<evidence type="ECO:0000256" key="7">
    <source>
        <dbReference type="ARBA" id="ARBA00023040"/>
    </source>
</evidence>
<dbReference type="GO" id="GO:0004930">
    <property type="term" value="F:G protein-coupled receptor activity"/>
    <property type="evidence" value="ECO:0007669"/>
    <property type="project" value="UniProtKB-KW"/>
</dbReference>
<evidence type="ECO:0000256" key="11">
    <source>
        <dbReference type="RuleBase" id="RU000688"/>
    </source>
</evidence>
<dbReference type="FunFam" id="1.20.1070.10:FF:000013">
    <property type="entry name" value="Olfactory receptor"/>
    <property type="match status" value="1"/>
</dbReference>
<dbReference type="PaxDb" id="9986-ENSOCUP00000018932"/>
<dbReference type="InterPro" id="IPR050402">
    <property type="entry name" value="OR51/52/56-like"/>
</dbReference>